<organism evidence="3 4">
    <name type="scientific">Streptomyces lydicus</name>
    <dbReference type="NCBI Taxonomy" id="47763"/>
    <lineage>
        <taxon>Bacteria</taxon>
        <taxon>Bacillati</taxon>
        <taxon>Actinomycetota</taxon>
        <taxon>Actinomycetes</taxon>
        <taxon>Kitasatosporales</taxon>
        <taxon>Streptomycetaceae</taxon>
        <taxon>Streptomyces</taxon>
    </lineage>
</organism>
<dbReference type="AlphaFoldDB" id="A0A3Q9K8G6"/>
<dbReference type="InterPro" id="IPR051810">
    <property type="entry name" value="Precorrin_MeTrfase"/>
</dbReference>
<evidence type="ECO:0000256" key="1">
    <source>
        <dbReference type="SAM" id="MobiDB-lite"/>
    </source>
</evidence>
<dbReference type="GO" id="GO:0009236">
    <property type="term" value="P:cobalamin biosynthetic process"/>
    <property type="evidence" value="ECO:0007669"/>
    <property type="project" value="InterPro"/>
</dbReference>
<evidence type="ECO:0000313" key="3">
    <source>
        <dbReference type="EMBL" id="AZS71170.1"/>
    </source>
</evidence>
<dbReference type="Gene3D" id="3.30.420.180">
    <property type="entry name" value="CobE/GbiG C-terminal domain"/>
    <property type="match status" value="1"/>
</dbReference>
<dbReference type="InterPro" id="IPR002750">
    <property type="entry name" value="CobE/GbiG_C"/>
</dbReference>
<feature type="region of interest" description="Disordered" evidence="1">
    <location>
        <begin position="256"/>
        <end position="288"/>
    </location>
</feature>
<dbReference type="InterPro" id="IPR036518">
    <property type="entry name" value="CobE/GbiG_C_sf"/>
</dbReference>
<dbReference type="PANTHER" id="PTHR47036">
    <property type="entry name" value="COBALT-FACTOR III C(17)-METHYLTRANSFERASE-RELATED"/>
    <property type="match status" value="1"/>
</dbReference>
<sequence>MPRICMCTGPPNRRWPGGWWRARHGAHRPGVPPDDPRHRRRGGTGRDCRARRPPAGCAGQRRTRRAHRAPGGAARPAHPRTGSRRGMRHGAPDETGAAAAPLVVGVGASRGVAVSEVLELIAAARAAAGCTARPVVALATVAAKAAEPGLLGAARRLGVPLRSFPAAALAAVRVPGPSTAAAAAVGTPSVAEAAALLAAGPGAELVAGKRKSAPPGRPARATCALAGPAVTDSGALTAGREGAAADRSSAADIVMTSPNPPRHGPGRWTAVVGDPAPGSGPTGTKETS</sequence>
<dbReference type="EMBL" id="CP029042">
    <property type="protein sequence ID" value="AZS71170.1"/>
    <property type="molecule type" value="Genomic_DNA"/>
</dbReference>
<accession>A0A3Q9K8G6</accession>
<dbReference type="SUPFAM" id="SSF159664">
    <property type="entry name" value="CobE/GbiG C-terminal domain-like"/>
    <property type="match status" value="1"/>
</dbReference>
<gene>
    <name evidence="3" type="ORF">DDE74_09625</name>
</gene>
<name>A0A3Q9K8G6_9ACTN</name>
<dbReference type="Proteomes" id="UP000275579">
    <property type="component" value="Chromosome"/>
</dbReference>
<protein>
    <recommendedName>
        <fullName evidence="2">CobE/GbiG C-terminal domain-containing protein</fullName>
    </recommendedName>
</protein>
<evidence type="ECO:0000259" key="2">
    <source>
        <dbReference type="Pfam" id="PF01890"/>
    </source>
</evidence>
<feature type="compositionally biased region" description="Basic residues" evidence="1">
    <location>
        <begin position="77"/>
        <end position="88"/>
    </location>
</feature>
<evidence type="ECO:0000313" key="4">
    <source>
        <dbReference type="Proteomes" id="UP000275579"/>
    </source>
</evidence>
<dbReference type="PANTHER" id="PTHR47036:SF1">
    <property type="entry name" value="COBALT-FACTOR III C(17)-METHYLTRANSFERASE-RELATED"/>
    <property type="match status" value="1"/>
</dbReference>
<reference evidence="3 4" key="1">
    <citation type="submission" date="2018-04" db="EMBL/GenBank/DDBJ databases">
        <title>Complete genome sequences of Streptomyces lydicus strain WYEC and characterization of antagonistic properties of biological control agents.</title>
        <authorList>
            <person name="Mariita R.M."/>
            <person name="Sello J.K."/>
        </authorList>
    </citation>
    <scope>NUCLEOTIDE SEQUENCE [LARGE SCALE GENOMIC DNA]</scope>
    <source>
        <strain evidence="3 4">WYEC 108</strain>
    </source>
</reference>
<proteinExistence type="predicted"/>
<dbReference type="Pfam" id="PF01890">
    <property type="entry name" value="CbiG_C"/>
    <property type="match status" value="1"/>
</dbReference>
<feature type="region of interest" description="Disordered" evidence="1">
    <location>
        <begin position="17"/>
        <end position="94"/>
    </location>
</feature>
<feature type="domain" description="CobE/GbiG C-terminal" evidence="2">
    <location>
        <begin position="102"/>
        <end position="226"/>
    </location>
</feature>